<dbReference type="EMBL" id="JANBPY010001094">
    <property type="protein sequence ID" value="KAJ1961650.1"/>
    <property type="molecule type" value="Genomic_DNA"/>
</dbReference>
<evidence type="ECO:0000256" key="1">
    <source>
        <dbReference type="ARBA" id="ARBA00006040"/>
    </source>
</evidence>
<feature type="domain" description="Peptidase M3A/M3B catalytic" evidence="10">
    <location>
        <begin position="317"/>
        <end position="778"/>
    </location>
</feature>
<feature type="domain" description="Oligopeptidase A N-terminal" evidence="11">
    <location>
        <begin position="114"/>
        <end position="233"/>
    </location>
</feature>
<dbReference type="Pfam" id="PF19310">
    <property type="entry name" value="TOP_N"/>
    <property type="match status" value="1"/>
</dbReference>
<organism evidence="12 13">
    <name type="scientific">Dispira parvispora</name>
    <dbReference type="NCBI Taxonomy" id="1520584"/>
    <lineage>
        <taxon>Eukaryota</taxon>
        <taxon>Fungi</taxon>
        <taxon>Fungi incertae sedis</taxon>
        <taxon>Zoopagomycota</taxon>
        <taxon>Kickxellomycotina</taxon>
        <taxon>Dimargaritomycetes</taxon>
        <taxon>Dimargaritales</taxon>
        <taxon>Dimargaritaceae</taxon>
        <taxon>Dispira</taxon>
    </lineage>
</organism>
<evidence type="ECO:0000313" key="13">
    <source>
        <dbReference type="Proteomes" id="UP001150925"/>
    </source>
</evidence>
<dbReference type="InterPro" id="IPR034005">
    <property type="entry name" value="M3A_DCP"/>
</dbReference>
<evidence type="ECO:0000256" key="3">
    <source>
        <dbReference type="ARBA" id="ARBA00022723"/>
    </source>
</evidence>
<evidence type="ECO:0000256" key="9">
    <source>
        <dbReference type="RuleBase" id="RU003435"/>
    </source>
</evidence>
<evidence type="ECO:0000256" key="4">
    <source>
        <dbReference type="ARBA" id="ARBA00022801"/>
    </source>
</evidence>
<evidence type="ECO:0000259" key="11">
    <source>
        <dbReference type="Pfam" id="PF19310"/>
    </source>
</evidence>
<keyword evidence="2 9" id="KW-0645">Protease</keyword>
<evidence type="ECO:0000256" key="8">
    <source>
        <dbReference type="ARBA" id="ARBA00026100"/>
    </source>
</evidence>
<evidence type="ECO:0000259" key="10">
    <source>
        <dbReference type="Pfam" id="PF01432"/>
    </source>
</evidence>
<evidence type="ECO:0000256" key="7">
    <source>
        <dbReference type="ARBA" id="ARBA00024603"/>
    </source>
</evidence>
<comment type="cofactor">
    <cofactor evidence="9">
        <name>Zn(2+)</name>
        <dbReference type="ChEBI" id="CHEBI:29105"/>
    </cofactor>
    <text evidence="9">Binds 1 zinc ion.</text>
</comment>
<name>A0A9W8ANP6_9FUNG</name>
<keyword evidence="4 9" id="KW-0378">Hydrolase</keyword>
<evidence type="ECO:0000256" key="6">
    <source>
        <dbReference type="ARBA" id="ARBA00023049"/>
    </source>
</evidence>
<dbReference type="GO" id="GO:0046872">
    <property type="term" value="F:metal ion binding"/>
    <property type="evidence" value="ECO:0007669"/>
    <property type="project" value="UniProtKB-UniRule"/>
</dbReference>
<evidence type="ECO:0000256" key="2">
    <source>
        <dbReference type="ARBA" id="ARBA00022670"/>
    </source>
</evidence>
<dbReference type="InterPro" id="IPR024079">
    <property type="entry name" value="MetalloPept_cat_dom_sf"/>
</dbReference>
<sequence>MFSRVTVRIPSRPAVSRALPAGVPTTLRTAALRPLTTLTKEPRASIWQGLPRITQRGLLRRLPHVPTYATLAQAKPPTLLVTQEEQAKYPVLAFTQEFPLFDIDPETIVPALQLLLGRIETQFTQRANEFQPNWEGTLGKIEDLEQALEKAYGLVTHLNSVRNTPALRQALETIQPHVVQTNLLMQQSKPLYDALSQLRQDTQAYKALGPIRQRVVTQRLQAMELSGVGLTPESPEHHRFTKVMQNLSALSQRFSNHVLDATKEFSLAVQDEKRLQGCSVQLRTMLANNARRQGHSEATADRGPWVITLDYPVYGPFMMTCQDRDLRYEVYRAYVTRASTNTLDNGPLLSEILALRQELASLLGYPSYAELSLRSKMAGEVPTVQTLLEDLYQAAFPVAQQEVTTLSQFARDHLGMTDSLQSWDVPFVSEQYRKHLSKFDENEISQYFPFPKVLAGMFQLAEELFGIRVERVTQVSTQVGSDGTVKTVTPAVWHPDVQLFRVQDSKTGETLAYFYGDFYSRPEEKNGGAWMNICTTRHVDPVTRSVRVPVAYLICNQAPPMPDQPSLMKYRDVQTLFHEFGHCLQHMLTRVDIPQASGLNGVEWDFIEVASQFMENFCYETTWLQRLSEHYQTGQPMPLDMVHALQKERRFLQGLATLRQLHFGMVDMALHHQYDSKAESPFEVDHRIAQRTQLFPQNDFNKFLCSFSHIFAGGYAAGYYSYKWSEVYSADAYAAIEEAPNAEARRQVCQHYRDTVLSLGGGTPPHQIWEAFRGRATADISALVRHCGLQQ</sequence>
<dbReference type="GO" id="GO:0006508">
    <property type="term" value="P:proteolysis"/>
    <property type="evidence" value="ECO:0007669"/>
    <property type="project" value="UniProtKB-KW"/>
</dbReference>
<evidence type="ECO:0000256" key="5">
    <source>
        <dbReference type="ARBA" id="ARBA00022833"/>
    </source>
</evidence>
<dbReference type="PANTHER" id="PTHR11804:SF83">
    <property type="entry name" value="LD37516P"/>
    <property type="match status" value="1"/>
</dbReference>
<dbReference type="GO" id="GO:0006518">
    <property type="term" value="P:peptide metabolic process"/>
    <property type="evidence" value="ECO:0007669"/>
    <property type="project" value="TreeGrafter"/>
</dbReference>
<dbReference type="Gene3D" id="1.10.1370.10">
    <property type="entry name" value="Neurolysin, domain 3"/>
    <property type="match status" value="1"/>
</dbReference>
<dbReference type="SUPFAM" id="SSF55486">
    <property type="entry name" value="Metalloproteases ('zincins'), catalytic domain"/>
    <property type="match status" value="1"/>
</dbReference>
<protein>
    <recommendedName>
        <fullName evidence="8">oligopeptidase A</fullName>
        <ecNumber evidence="8">3.4.24.70</ecNumber>
    </recommendedName>
</protein>
<dbReference type="Proteomes" id="UP001150925">
    <property type="component" value="Unassembled WGS sequence"/>
</dbReference>
<keyword evidence="6 9" id="KW-0482">Metalloprotease</keyword>
<dbReference type="InterPro" id="IPR001567">
    <property type="entry name" value="Pept_M3A_M3B_dom"/>
</dbReference>
<keyword evidence="3 9" id="KW-0479">Metal-binding</keyword>
<comment type="similarity">
    <text evidence="1 9">Belongs to the peptidase M3 family.</text>
</comment>
<dbReference type="Gene3D" id="3.40.390.10">
    <property type="entry name" value="Collagenase (Catalytic Domain)"/>
    <property type="match status" value="1"/>
</dbReference>
<comment type="caution">
    <text evidence="12">The sequence shown here is derived from an EMBL/GenBank/DDBJ whole genome shotgun (WGS) entry which is preliminary data.</text>
</comment>
<evidence type="ECO:0000313" key="12">
    <source>
        <dbReference type="EMBL" id="KAJ1961650.1"/>
    </source>
</evidence>
<dbReference type="InterPro" id="IPR045090">
    <property type="entry name" value="Pept_M3A_M3B"/>
</dbReference>
<dbReference type="EC" id="3.4.24.70" evidence="8"/>
<dbReference type="PANTHER" id="PTHR11804">
    <property type="entry name" value="PROTEASE M3 THIMET OLIGOPEPTIDASE-RELATED"/>
    <property type="match status" value="1"/>
</dbReference>
<dbReference type="FunFam" id="3.40.390.10:FF:000009">
    <property type="entry name" value="Oligopeptidase A"/>
    <property type="match status" value="1"/>
</dbReference>
<comment type="catalytic activity">
    <reaction evidence="7">
        <text>Hydrolysis of oligopeptides, with broad specificity. Gly or Ala commonly occur as P1 or P1' residues, but more distant residues are also important, as is shown by the fact that Z-Gly-Pro-Gly-|-Gly-Pro-Ala is cleaved, but not Z-(Gly)(5).</text>
        <dbReference type="EC" id="3.4.24.70"/>
    </reaction>
</comment>
<reference evidence="12" key="1">
    <citation type="submission" date="2022-07" db="EMBL/GenBank/DDBJ databases">
        <title>Phylogenomic reconstructions and comparative analyses of Kickxellomycotina fungi.</title>
        <authorList>
            <person name="Reynolds N.K."/>
            <person name="Stajich J.E."/>
            <person name="Barry K."/>
            <person name="Grigoriev I.V."/>
            <person name="Crous P."/>
            <person name="Smith M.E."/>
        </authorList>
    </citation>
    <scope>NUCLEOTIDE SEQUENCE</scope>
    <source>
        <strain evidence="12">RSA 1196</strain>
    </source>
</reference>
<keyword evidence="13" id="KW-1185">Reference proteome</keyword>
<dbReference type="InterPro" id="IPR024077">
    <property type="entry name" value="Neurolysin/TOP_dom2"/>
</dbReference>
<accession>A0A9W8ANP6</accession>
<dbReference type="AlphaFoldDB" id="A0A9W8ANP6"/>
<dbReference type="InterPro" id="IPR045666">
    <property type="entry name" value="OpdA_N"/>
</dbReference>
<keyword evidence="5 9" id="KW-0862">Zinc</keyword>
<dbReference type="GO" id="GO:0004222">
    <property type="term" value="F:metalloendopeptidase activity"/>
    <property type="evidence" value="ECO:0007669"/>
    <property type="project" value="UniProtKB-EC"/>
</dbReference>
<dbReference type="OrthoDB" id="534666at2759"/>
<dbReference type="GO" id="GO:0005829">
    <property type="term" value="C:cytosol"/>
    <property type="evidence" value="ECO:0007669"/>
    <property type="project" value="UniProtKB-ARBA"/>
</dbReference>
<dbReference type="CDD" id="cd06456">
    <property type="entry name" value="M3A_DCP"/>
    <property type="match status" value="1"/>
</dbReference>
<gene>
    <name evidence="12" type="ORF">IWQ62_003793</name>
</gene>
<proteinExistence type="inferred from homology"/>
<dbReference type="Pfam" id="PF01432">
    <property type="entry name" value="Peptidase_M3"/>
    <property type="match status" value="1"/>
</dbReference>